<evidence type="ECO:0000256" key="1">
    <source>
        <dbReference type="SAM" id="MobiDB-lite"/>
    </source>
</evidence>
<comment type="caution">
    <text evidence="4">The sequence shown here is derived from an EMBL/GenBank/DDBJ whole genome shotgun (WGS) entry which is preliminary data.</text>
</comment>
<gene>
    <name evidence="4" type="ORF">DFR50_10379</name>
</gene>
<feature type="chain" id="PRO_5016769829" evidence="2">
    <location>
        <begin position="29"/>
        <end position="545"/>
    </location>
</feature>
<proteinExistence type="predicted"/>
<accession>A0A366FR84</accession>
<keyword evidence="4" id="KW-0456">Lyase</keyword>
<feature type="region of interest" description="Disordered" evidence="1">
    <location>
        <begin position="513"/>
        <end position="545"/>
    </location>
</feature>
<evidence type="ECO:0000259" key="3">
    <source>
        <dbReference type="Pfam" id="PF13229"/>
    </source>
</evidence>
<organism evidence="4 5">
    <name type="scientific">Roseiarcus fermentans</name>
    <dbReference type="NCBI Taxonomy" id="1473586"/>
    <lineage>
        <taxon>Bacteria</taxon>
        <taxon>Pseudomonadati</taxon>
        <taxon>Pseudomonadota</taxon>
        <taxon>Alphaproteobacteria</taxon>
        <taxon>Hyphomicrobiales</taxon>
        <taxon>Roseiarcaceae</taxon>
        <taxon>Roseiarcus</taxon>
    </lineage>
</organism>
<dbReference type="InterPro" id="IPR039448">
    <property type="entry name" value="Beta_helix"/>
</dbReference>
<dbReference type="GO" id="GO:0016829">
    <property type="term" value="F:lyase activity"/>
    <property type="evidence" value="ECO:0007669"/>
    <property type="project" value="UniProtKB-KW"/>
</dbReference>
<dbReference type="Proteomes" id="UP000253529">
    <property type="component" value="Unassembled WGS sequence"/>
</dbReference>
<keyword evidence="2" id="KW-0732">Signal</keyword>
<dbReference type="InterPro" id="IPR011050">
    <property type="entry name" value="Pectin_lyase_fold/virulence"/>
</dbReference>
<evidence type="ECO:0000313" key="4">
    <source>
        <dbReference type="EMBL" id="RBP17194.1"/>
    </source>
</evidence>
<dbReference type="SUPFAM" id="SSF51126">
    <property type="entry name" value="Pectin lyase-like"/>
    <property type="match status" value="1"/>
</dbReference>
<protein>
    <submittedName>
        <fullName evidence="4">Parallel beta helix pectate lyase-like protein</fullName>
    </submittedName>
</protein>
<dbReference type="AlphaFoldDB" id="A0A366FR84"/>
<dbReference type="EMBL" id="QNRK01000003">
    <property type="protein sequence ID" value="RBP17194.1"/>
    <property type="molecule type" value="Genomic_DNA"/>
</dbReference>
<sequence>MSFFHRLLVLCPALCALCLGLSEGPAGAGEASRAAPVYPGCAEPPATPRHVWRIDPVHGRPDGDGSAAHPWNSLQAVVSAAPGESPLLSTAPYWHAAPDGWTWAPNPDAPVKPGDALMLMSGDYGDISVNVSGRAIENPDFVTVEAAPGETPVFRSLSVGAANKWRFKGVKVQSPAKGYEPLVRVGGQGAALPSADVILDGLDISSADSVEDWTQADWLARARWAGLSVTGSPEGGSSCTSISNTTIHNVRFGVILAGDKTLFTNNRLNYLGDDFLDYAANDLIISRNTLTNSLTLGDGNHQDFMQGQIGVLAPGTKTNHFHNIVIDRNLAIRQTDPNLKFPGEIQGIDAFNVDWHNLTVSNNIVITSACHGISYASVHGGLIVNNTLLDDDSLFGTKDPGGRVMCRPWIFLGRATHEGSPSNDTVVRNNVANVFDIDTTLPGVVMDHNLCPSDERGCTIVSRVDGKRIWNRAPGVYGDGAAVAVNIIAGEGPAATFVHFDPKAYAFDVRLKPGTRARGGGNPDRAPSVDFEGAERRPPPNIGAY</sequence>
<feature type="domain" description="Right handed beta helix" evidence="3">
    <location>
        <begin position="237"/>
        <end position="388"/>
    </location>
</feature>
<dbReference type="Gene3D" id="2.160.20.10">
    <property type="entry name" value="Single-stranded right-handed beta-helix, Pectin lyase-like"/>
    <property type="match status" value="1"/>
</dbReference>
<dbReference type="Pfam" id="PF13229">
    <property type="entry name" value="Beta_helix"/>
    <property type="match status" value="1"/>
</dbReference>
<evidence type="ECO:0000256" key="2">
    <source>
        <dbReference type="SAM" id="SignalP"/>
    </source>
</evidence>
<feature type="signal peptide" evidence="2">
    <location>
        <begin position="1"/>
        <end position="28"/>
    </location>
</feature>
<name>A0A366FR84_9HYPH</name>
<dbReference type="OrthoDB" id="9795486at2"/>
<keyword evidence="5" id="KW-1185">Reference proteome</keyword>
<evidence type="ECO:0000313" key="5">
    <source>
        <dbReference type="Proteomes" id="UP000253529"/>
    </source>
</evidence>
<reference evidence="4 5" key="1">
    <citation type="submission" date="2018-06" db="EMBL/GenBank/DDBJ databases">
        <title>Genomic Encyclopedia of Type Strains, Phase IV (KMG-IV): sequencing the most valuable type-strain genomes for metagenomic binning, comparative biology and taxonomic classification.</title>
        <authorList>
            <person name="Goeker M."/>
        </authorList>
    </citation>
    <scope>NUCLEOTIDE SEQUENCE [LARGE SCALE GENOMIC DNA]</scope>
    <source>
        <strain evidence="4 5">DSM 24875</strain>
    </source>
</reference>
<dbReference type="RefSeq" id="WP_113887826.1">
    <property type="nucleotide sequence ID" value="NZ_QNRK01000003.1"/>
</dbReference>
<dbReference type="InterPro" id="IPR012334">
    <property type="entry name" value="Pectin_lyas_fold"/>
</dbReference>